<gene>
    <name evidence="1" type="ORF">NTJ_01399</name>
</gene>
<organism evidence="1 2">
    <name type="scientific">Nesidiocoris tenuis</name>
    <dbReference type="NCBI Taxonomy" id="355587"/>
    <lineage>
        <taxon>Eukaryota</taxon>
        <taxon>Metazoa</taxon>
        <taxon>Ecdysozoa</taxon>
        <taxon>Arthropoda</taxon>
        <taxon>Hexapoda</taxon>
        <taxon>Insecta</taxon>
        <taxon>Pterygota</taxon>
        <taxon>Neoptera</taxon>
        <taxon>Paraneoptera</taxon>
        <taxon>Hemiptera</taxon>
        <taxon>Heteroptera</taxon>
        <taxon>Panheteroptera</taxon>
        <taxon>Cimicomorpha</taxon>
        <taxon>Miridae</taxon>
        <taxon>Dicyphina</taxon>
        <taxon>Nesidiocoris</taxon>
    </lineage>
</organism>
<protein>
    <recommendedName>
        <fullName evidence="3">Secreted protein</fullName>
    </recommendedName>
</protein>
<evidence type="ECO:0008006" key="3">
    <source>
        <dbReference type="Google" id="ProtNLM"/>
    </source>
</evidence>
<evidence type="ECO:0000313" key="2">
    <source>
        <dbReference type="Proteomes" id="UP001307889"/>
    </source>
</evidence>
<sequence length="85" mass="9097">MCRRMTVLLFIQSKHDEQRRMKTLRQVFFRGGGSVGAAPTTGAVLSDFSKFSPGAILAASTTSKDCTAVSLTSAACVTKIRGKKL</sequence>
<name>A0ABN7A9D6_9HEMI</name>
<proteinExistence type="predicted"/>
<keyword evidence="2" id="KW-1185">Reference proteome</keyword>
<accession>A0ABN7A9D6</accession>
<dbReference type="Proteomes" id="UP001307889">
    <property type="component" value="Chromosome 1"/>
</dbReference>
<reference evidence="1 2" key="1">
    <citation type="submission" date="2023-09" db="EMBL/GenBank/DDBJ databases">
        <title>Nesidiocoris tenuis whole genome shotgun sequence.</title>
        <authorList>
            <person name="Shibata T."/>
            <person name="Shimoda M."/>
            <person name="Kobayashi T."/>
            <person name="Uehara T."/>
        </authorList>
    </citation>
    <scope>NUCLEOTIDE SEQUENCE [LARGE SCALE GENOMIC DNA]</scope>
    <source>
        <strain evidence="1 2">Japan</strain>
    </source>
</reference>
<dbReference type="EMBL" id="AP028909">
    <property type="protein sequence ID" value="BES88593.1"/>
    <property type="molecule type" value="Genomic_DNA"/>
</dbReference>
<evidence type="ECO:0000313" key="1">
    <source>
        <dbReference type="EMBL" id="BES88593.1"/>
    </source>
</evidence>